<reference evidence="3 4" key="1">
    <citation type="submission" date="2020-10" db="EMBL/GenBank/DDBJ databases">
        <title>Sequencing the genomes of 1000 actinobacteria strains.</title>
        <authorList>
            <person name="Klenk H.-P."/>
        </authorList>
    </citation>
    <scope>NUCLEOTIDE SEQUENCE [LARGE SCALE GENOMIC DNA]</scope>
    <source>
        <strain evidence="3 4">DSM 15474</strain>
    </source>
</reference>
<keyword evidence="2" id="KW-0472">Membrane</keyword>
<dbReference type="EMBL" id="JADBEE010000002">
    <property type="protein sequence ID" value="MBE1515416.1"/>
    <property type="molecule type" value="Genomic_DNA"/>
</dbReference>
<proteinExistence type="predicted"/>
<feature type="region of interest" description="Disordered" evidence="1">
    <location>
        <begin position="1"/>
        <end position="32"/>
    </location>
</feature>
<comment type="caution">
    <text evidence="3">The sequence shown here is derived from an EMBL/GenBank/DDBJ whole genome shotgun (WGS) entry which is preliminary data.</text>
</comment>
<keyword evidence="2" id="KW-0812">Transmembrane</keyword>
<feature type="transmembrane region" description="Helical" evidence="2">
    <location>
        <begin position="133"/>
        <end position="154"/>
    </location>
</feature>
<keyword evidence="2" id="KW-1133">Transmembrane helix</keyword>
<evidence type="ECO:0000256" key="2">
    <source>
        <dbReference type="SAM" id="Phobius"/>
    </source>
</evidence>
<protein>
    <recommendedName>
        <fullName evidence="5">DUF3040 domain-containing protein</fullName>
    </recommendedName>
</protein>
<feature type="compositionally biased region" description="Polar residues" evidence="1">
    <location>
        <begin position="70"/>
        <end position="79"/>
    </location>
</feature>
<dbReference type="RefSeq" id="WP_192592259.1">
    <property type="nucleotide sequence ID" value="NZ_JADBEE010000002.1"/>
</dbReference>
<feature type="compositionally biased region" description="Basic and acidic residues" evidence="1">
    <location>
        <begin position="87"/>
        <end position="96"/>
    </location>
</feature>
<feature type="compositionally biased region" description="Basic and acidic residues" evidence="1">
    <location>
        <begin position="1"/>
        <end position="12"/>
    </location>
</feature>
<organism evidence="3 4">
    <name type="scientific">Nesterenkonia halotolerans</name>
    <dbReference type="NCBI Taxonomy" id="225325"/>
    <lineage>
        <taxon>Bacteria</taxon>
        <taxon>Bacillati</taxon>
        <taxon>Actinomycetota</taxon>
        <taxon>Actinomycetes</taxon>
        <taxon>Micrococcales</taxon>
        <taxon>Micrococcaceae</taxon>
        <taxon>Nesterenkonia</taxon>
    </lineage>
</organism>
<keyword evidence="4" id="KW-1185">Reference proteome</keyword>
<evidence type="ECO:0000313" key="4">
    <source>
        <dbReference type="Proteomes" id="UP000636579"/>
    </source>
</evidence>
<sequence>MTAEHPERRESTEQDAPTHPTRPLPPEPADVDELLAESLRAQSEKDFIWKEPERGPRWFERAEQEAALNSAPTEQTLSAPSRPADAIGDHGSDATRYRRSSGPRVGGAVFAAIAVALALWVLASVVLGIYIDWLIIALGVCGLAGLAFVAAGLMPKPGSRI</sequence>
<name>A0ABR9J8U8_9MICC</name>
<evidence type="ECO:0000256" key="1">
    <source>
        <dbReference type="SAM" id="MobiDB-lite"/>
    </source>
</evidence>
<dbReference type="Proteomes" id="UP000636579">
    <property type="component" value="Unassembled WGS sequence"/>
</dbReference>
<feature type="transmembrane region" description="Helical" evidence="2">
    <location>
        <begin position="105"/>
        <end position="127"/>
    </location>
</feature>
<evidence type="ECO:0008006" key="5">
    <source>
        <dbReference type="Google" id="ProtNLM"/>
    </source>
</evidence>
<accession>A0ABR9J8U8</accession>
<gene>
    <name evidence="3" type="ORF">H4W26_002208</name>
</gene>
<evidence type="ECO:0000313" key="3">
    <source>
        <dbReference type="EMBL" id="MBE1515416.1"/>
    </source>
</evidence>
<feature type="region of interest" description="Disordered" evidence="1">
    <location>
        <begin position="65"/>
        <end position="98"/>
    </location>
</feature>